<name>A0A2T3FN25_9FIRM</name>
<comment type="function">
    <text evidence="6">Specifically methylates the pseudouridine at position 1915 (m3Psi1915) in 23S rRNA.</text>
</comment>
<protein>
    <recommendedName>
        <fullName evidence="6">Ribosomal RNA large subunit methyltransferase H</fullName>
        <ecNumber evidence="6">2.1.1.177</ecNumber>
    </recommendedName>
    <alternativeName>
        <fullName evidence="6">23S rRNA (pseudouridine1915-N3)-methyltransferase</fullName>
    </alternativeName>
    <alternativeName>
        <fullName evidence="6">23S rRNA m3Psi1915 methyltransferase</fullName>
    </alternativeName>
    <alternativeName>
        <fullName evidence="6">rRNA (pseudouridine-N3-)-methyltransferase RlmH</fullName>
    </alternativeName>
</protein>
<keyword evidence="4 6" id="KW-0949">S-adenosyl-L-methionine</keyword>
<dbReference type="Pfam" id="PF02590">
    <property type="entry name" value="SPOUT_MTase"/>
    <property type="match status" value="1"/>
</dbReference>
<evidence type="ECO:0000256" key="2">
    <source>
        <dbReference type="ARBA" id="ARBA00022603"/>
    </source>
</evidence>
<keyword evidence="8" id="KW-1185">Reference proteome</keyword>
<feature type="binding site" evidence="6">
    <location>
        <begin position="127"/>
        <end position="132"/>
    </location>
    <ligand>
        <name>S-adenosyl-L-methionine</name>
        <dbReference type="ChEBI" id="CHEBI:59789"/>
    </ligand>
</feature>
<dbReference type="PIRSF" id="PIRSF004505">
    <property type="entry name" value="MT_bac"/>
    <property type="match status" value="1"/>
</dbReference>
<dbReference type="HAMAP" id="MF_00658">
    <property type="entry name" value="23SrRNA_methyltr_H"/>
    <property type="match status" value="1"/>
</dbReference>
<evidence type="ECO:0000256" key="1">
    <source>
        <dbReference type="ARBA" id="ARBA00022552"/>
    </source>
</evidence>
<organism evidence="7 8">
    <name type="scientific">Faecalibacillus faecis</name>
    <dbReference type="NCBI Taxonomy" id="1982628"/>
    <lineage>
        <taxon>Bacteria</taxon>
        <taxon>Bacillati</taxon>
        <taxon>Bacillota</taxon>
        <taxon>Erysipelotrichia</taxon>
        <taxon>Erysipelotrichales</taxon>
        <taxon>Coprobacillaceae</taxon>
        <taxon>Faecalibacillus</taxon>
    </lineage>
</organism>
<evidence type="ECO:0000256" key="3">
    <source>
        <dbReference type="ARBA" id="ARBA00022679"/>
    </source>
</evidence>
<dbReference type="AlphaFoldDB" id="A0A2T3FN25"/>
<keyword evidence="2 6" id="KW-0489">Methyltransferase</keyword>
<dbReference type="Proteomes" id="UP000241201">
    <property type="component" value="Unassembled WGS sequence"/>
</dbReference>
<accession>A0A2T3FN25</accession>
<dbReference type="EMBL" id="PYLP01000022">
    <property type="protein sequence ID" value="PST36675.1"/>
    <property type="molecule type" value="Genomic_DNA"/>
</dbReference>
<dbReference type="GO" id="GO:0005737">
    <property type="term" value="C:cytoplasm"/>
    <property type="evidence" value="ECO:0007669"/>
    <property type="project" value="UniProtKB-SubCell"/>
</dbReference>
<dbReference type="GeneID" id="77471750"/>
<reference evidence="8" key="1">
    <citation type="submission" date="2018-03" db="EMBL/GenBank/DDBJ databases">
        <title>Lachnoclostridium SNUG30370 gen.nov., sp.nov., isolated from human faeces.</title>
        <authorList>
            <person name="Seo B."/>
            <person name="Jeon K."/>
            <person name="Ko G."/>
        </authorList>
    </citation>
    <scope>NUCLEOTIDE SEQUENCE [LARGE SCALE GENOMIC DNA]</scope>
    <source>
        <strain evidence="8">SNUG30370</strain>
    </source>
</reference>
<evidence type="ECO:0000256" key="4">
    <source>
        <dbReference type="ARBA" id="ARBA00022691"/>
    </source>
</evidence>
<evidence type="ECO:0000256" key="6">
    <source>
        <dbReference type="HAMAP-Rule" id="MF_00658"/>
    </source>
</evidence>
<gene>
    <name evidence="6" type="primary">rlmH</name>
    <name evidence="7" type="ORF">C7U55_11715</name>
</gene>
<evidence type="ECO:0000256" key="5">
    <source>
        <dbReference type="ARBA" id="ARBA00038303"/>
    </source>
</evidence>
<dbReference type="SUPFAM" id="SSF75217">
    <property type="entry name" value="alpha/beta knot"/>
    <property type="match status" value="1"/>
</dbReference>
<dbReference type="PANTHER" id="PTHR33603:SF1">
    <property type="entry name" value="RIBOSOMAL RNA LARGE SUBUNIT METHYLTRANSFERASE H"/>
    <property type="match status" value="1"/>
</dbReference>
<sequence>MKIRILTIGKLKEKYLVNGINEYIKRLNAYCKVEMVEVGDEPIPDNASENVENIIKDKEADKIIAKIKDDEYVIVLDLHGKEIDSVAFSKHIEECMIRGKSTITFVIGGSLGLGKSLLQRANYRLCFSKMTFPHQLMKLILVEQIYRAFKIMNNQTYHK</sequence>
<comment type="caution">
    <text evidence="7">The sequence shown here is derived from an EMBL/GenBank/DDBJ whole genome shotgun (WGS) entry which is preliminary data.</text>
</comment>
<comment type="subcellular location">
    <subcellularLocation>
        <location evidence="6">Cytoplasm</location>
    </subcellularLocation>
</comment>
<keyword evidence="6" id="KW-0963">Cytoplasm</keyword>
<evidence type="ECO:0000313" key="8">
    <source>
        <dbReference type="Proteomes" id="UP000241201"/>
    </source>
</evidence>
<keyword evidence="3 6" id="KW-0808">Transferase</keyword>
<dbReference type="Gene3D" id="3.40.1280.10">
    <property type="match status" value="1"/>
</dbReference>
<dbReference type="InterPro" id="IPR029026">
    <property type="entry name" value="tRNA_m1G_MTases_N"/>
</dbReference>
<comment type="similarity">
    <text evidence="5 6">Belongs to the RNA methyltransferase RlmH family.</text>
</comment>
<dbReference type="PANTHER" id="PTHR33603">
    <property type="entry name" value="METHYLTRANSFERASE"/>
    <property type="match status" value="1"/>
</dbReference>
<dbReference type="RefSeq" id="WP_106988724.1">
    <property type="nucleotide sequence ID" value="NZ_JBBNHF010000029.1"/>
</dbReference>
<keyword evidence="1 6" id="KW-0698">rRNA processing</keyword>
<evidence type="ECO:0000313" key="7">
    <source>
        <dbReference type="EMBL" id="PST36675.1"/>
    </source>
</evidence>
<dbReference type="InterPro" id="IPR029028">
    <property type="entry name" value="Alpha/beta_knot_MTases"/>
</dbReference>
<comment type="catalytic activity">
    <reaction evidence="6">
        <text>pseudouridine(1915) in 23S rRNA + S-adenosyl-L-methionine = N(3)-methylpseudouridine(1915) in 23S rRNA + S-adenosyl-L-homocysteine + H(+)</text>
        <dbReference type="Rhea" id="RHEA:42752"/>
        <dbReference type="Rhea" id="RHEA-COMP:10221"/>
        <dbReference type="Rhea" id="RHEA-COMP:10222"/>
        <dbReference type="ChEBI" id="CHEBI:15378"/>
        <dbReference type="ChEBI" id="CHEBI:57856"/>
        <dbReference type="ChEBI" id="CHEBI:59789"/>
        <dbReference type="ChEBI" id="CHEBI:65314"/>
        <dbReference type="ChEBI" id="CHEBI:74486"/>
        <dbReference type="EC" id="2.1.1.177"/>
    </reaction>
</comment>
<dbReference type="GO" id="GO:0070038">
    <property type="term" value="F:rRNA (pseudouridine-N3-)-methyltransferase activity"/>
    <property type="evidence" value="ECO:0007669"/>
    <property type="project" value="UniProtKB-UniRule"/>
</dbReference>
<comment type="subunit">
    <text evidence="6">Homodimer.</text>
</comment>
<proteinExistence type="inferred from homology"/>
<dbReference type="CDD" id="cd18081">
    <property type="entry name" value="RlmH-like"/>
    <property type="match status" value="1"/>
</dbReference>
<feature type="binding site" evidence="6">
    <location>
        <position position="108"/>
    </location>
    <ligand>
        <name>S-adenosyl-L-methionine</name>
        <dbReference type="ChEBI" id="CHEBI:59789"/>
    </ligand>
</feature>
<dbReference type="EC" id="2.1.1.177" evidence="6"/>
<dbReference type="InterPro" id="IPR003742">
    <property type="entry name" value="RlmH-like"/>
</dbReference>
<feature type="binding site" evidence="6">
    <location>
        <position position="76"/>
    </location>
    <ligand>
        <name>S-adenosyl-L-methionine</name>
        <dbReference type="ChEBI" id="CHEBI:59789"/>
    </ligand>
</feature>
<dbReference type="NCBIfam" id="TIGR00246">
    <property type="entry name" value="tRNA_RlmH_YbeA"/>
    <property type="match status" value="1"/>
</dbReference>
<dbReference type="NCBIfam" id="NF000985">
    <property type="entry name" value="PRK00103.1-3"/>
    <property type="match status" value="1"/>
</dbReference>